<dbReference type="Pfam" id="PF13372">
    <property type="entry name" value="Alginate_exp"/>
    <property type="match status" value="1"/>
</dbReference>
<dbReference type="InterPro" id="IPR025388">
    <property type="entry name" value="Alginate_export_dom"/>
</dbReference>
<gene>
    <name evidence="3" type="ORF">J0A66_03865</name>
</gene>
<sequence length="392" mass="43464">MQRSPLTLAMLAAFTFSPLQAADSLSDAIGSGKAAVDFRYRLEMVDQDGLDEQAWANTLRSRFNYQSAPYRHLTATLELDNVSSLGAERYNSTVNGNTDRPVVADPTGTELNQAYLSYKQDNLSLHLGRQRINLDDQRFVGGVGWRQNEQTYDGYRISYQASDRVGLDYSYLFNVNRIFGEDSAGSDLHGNIHLLNASGQIADGHKLTAFGYWMDFDNAATLSNQTQGLRYQGQVGVVSITASLAWQQEYGDNPRDYQASYSLVEIGGKHSSVRWKLGQEVLGADENGSFITPLATLHKFQGFADKFLSTPAQGIQDRYLGLGTDLAGVKVDLTYHSFDSDRQNLDYGSEWDLSAGYALTSKLGLLVKGAWYEAEELATDTSKIWLMLSLKI</sequence>
<proteinExistence type="predicted"/>
<name>A0A939DKF0_9ALTE</name>
<accession>A0A939DKF0</accession>
<dbReference type="EMBL" id="JAFKCV010000002">
    <property type="protein sequence ID" value="MBN7824358.1"/>
    <property type="molecule type" value="Genomic_DNA"/>
</dbReference>
<feature type="signal peptide" evidence="1">
    <location>
        <begin position="1"/>
        <end position="21"/>
    </location>
</feature>
<dbReference type="AlphaFoldDB" id="A0A939DKF0"/>
<dbReference type="InterPro" id="IPR023614">
    <property type="entry name" value="Porin_dom_sf"/>
</dbReference>
<dbReference type="RefSeq" id="WP_206572477.1">
    <property type="nucleotide sequence ID" value="NZ_JAFKCV010000002.1"/>
</dbReference>
<reference evidence="3" key="1">
    <citation type="submission" date="2021-03" db="EMBL/GenBank/DDBJ databases">
        <title>novel species isolated from a fishpond in China.</title>
        <authorList>
            <person name="Lu H."/>
            <person name="Cai Z."/>
        </authorList>
    </citation>
    <scope>NUCLEOTIDE SEQUENCE</scope>
    <source>
        <strain evidence="3">JCM 30855</strain>
    </source>
</reference>
<evidence type="ECO:0000256" key="1">
    <source>
        <dbReference type="SAM" id="SignalP"/>
    </source>
</evidence>
<evidence type="ECO:0000313" key="4">
    <source>
        <dbReference type="Proteomes" id="UP000664654"/>
    </source>
</evidence>
<dbReference type="Gene3D" id="2.40.160.10">
    <property type="entry name" value="Porin"/>
    <property type="match status" value="1"/>
</dbReference>
<evidence type="ECO:0000259" key="2">
    <source>
        <dbReference type="Pfam" id="PF13372"/>
    </source>
</evidence>
<feature type="domain" description="Alginate export" evidence="2">
    <location>
        <begin position="87"/>
        <end position="232"/>
    </location>
</feature>
<feature type="chain" id="PRO_5037221795" evidence="1">
    <location>
        <begin position="22"/>
        <end position="392"/>
    </location>
</feature>
<comment type="caution">
    <text evidence="3">The sequence shown here is derived from an EMBL/GenBank/DDBJ whole genome shotgun (WGS) entry which is preliminary data.</text>
</comment>
<organism evidence="3 4">
    <name type="scientific">Bowmanella dokdonensis</name>
    <dbReference type="NCBI Taxonomy" id="751969"/>
    <lineage>
        <taxon>Bacteria</taxon>
        <taxon>Pseudomonadati</taxon>
        <taxon>Pseudomonadota</taxon>
        <taxon>Gammaproteobacteria</taxon>
        <taxon>Alteromonadales</taxon>
        <taxon>Alteromonadaceae</taxon>
        <taxon>Bowmanella</taxon>
    </lineage>
</organism>
<keyword evidence="1" id="KW-0732">Signal</keyword>
<protein>
    <submittedName>
        <fullName evidence="3">Alginate export family protein</fullName>
    </submittedName>
</protein>
<dbReference type="Proteomes" id="UP000664654">
    <property type="component" value="Unassembled WGS sequence"/>
</dbReference>
<evidence type="ECO:0000313" key="3">
    <source>
        <dbReference type="EMBL" id="MBN7824358.1"/>
    </source>
</evidence>
<keyword evidence="4" id="KW-1185">Reference proteome</keyword>